<evidence type="ECO:0000256" key="5">
    <source>
        <dbReference type="ARBA" id="ARBA00022840"/>
    </source>
</evidence>
<dbReference type="FunFam" id="1.10.10.160:FF:000001">
    <property type="entry name" value="ATP-dependent DNA helicase"/>
    <property type="match status" value="1"/>
</dbReference>
<keyword evidence="3 11" id="KW-0378">Hydrolase</keyword>
<keyword evidence="2 11" id="KW-0547">Nucleotide-binding</keyword>
<evidence type="ECO:0000313" key="14">
    <source>
        <dbReference type="EMBL" id="PIP56252.1"/>
    </source>
</evidence>
<evidence type="ECO:0000256" key="11">
    <source>
        <dbReference type="PROSITE-ProRule" id="PRU00560"/>
    </source>
</evidence>
<dbReference type="InterPro" id="IPR000212">
    <property type="entry name" value="DNA_helicase_UvrD/REP"/>
</dbReference>
<evidence type="ECO:0000256" key="2">
    <source>
        <dbReference type="ARBA" id="ARBA00022741"/>
    </source>
</evidence>
<evidence type="ECO:0000259" key="12">
    <source>
        <dbReference type="PROSITE" id="PS51198"/>
    </source>
</evidence>
<dbReference type="GO" id="GO:0016887">
    <property type="term" value="F:ATP hydrolysis activity"/>
    <property type="evidence" value="ECO:0007669"/>
    <property type="project" value="RHEA"/>
</dbReference>
<evidence type="ECO:0000256" key="4">
    <source>
        <dbReference type="ARBA" id="ARBA00022806"/>
    </source>
</evidence>
<evidence type="ECO:0000259" key="13">
    <source>
        <dbReference type="PROSITE" id="PS51217"/>
    </source>
</evidence>
<dbReference type="Proteomes" id="UP000228495">
    <property type="component" value="Unassembled WGS sequence"/>
</dbReference>
<dbReference type="GO" id="GO:0003677">
    <property type="term" value="F:DNA binding"/>
    <property type="evidence" value="ECO:0007669"/>
    <property type="project" value="UniProtKB-KW"/>
</dbReference>
<evidence type="ECO:0000256" key="1">
    <source>
        <dbReference type="ARBA" id="ARBA00009922"/>
    </source>
</evidence>
<dbReference type="SUPFAM" id="SSF52540">
    <property type="entry name" value="P-loop containing nucleoside triphosphate hydrolases"/>
    <property type="match status" value="1"/>
</dbReference>
<comment type="similarity">
    <text evidence="1">Belongs to the helicase family. UvrD subfamily.</text>
</comment>
<gene>
    <name evidence="14" type="ORF">COX05_04075</name>
</gene>
<dbReference type="CDD" id="cd17932">
    <property type="entry name" value="DEXQc_UvrD"/>
    <property type="match status" value="1"/>
</dbReference>
<dbReference type="GO" id="GO:0033202">
    <property type="term" value="C:DNA helicase complex"/>
    <property type="evidence" value="ECO:0007669"/>
    <property type="project" value="TreeGrafter"/>
</dbReference>
<dbReference type="GO" id="GO:0005829">
    <property type="term" value="C:cytosol"/>
    <property type="evidence" value="ECO:0007669"/>
    <property type="project" value="TreeGrafter"/>
</dbReference>
<dbReference type="PANTHER" id="PTHR11070:SF2">
    <property type="entry name" value="ATP-DEPENDENT DNA HELICASE SRS2"/>
    <property type="match status" value="1"/>
</dbReference>
<name>A0A2H0BF02_UNCKA</name>
<dbReference type="EMBL" id="PCSU01000069">
    <property type="protein sequence ID" value="PIP56252.1"/>
    <property type="molecule type" value="Genomic_DNA"/>
</dbReference>
<dbReference type="PROSITE" id="PS51217">
    <property type="entry name" value="UVRD_HELICASE_CTER"/>
    <property type="match status" value="1"/>
</dbReference>
<reference evidence="14 15" key="1">
    <citation type="submission" date="2017-09" db="EMBL/GenBank/DDBJ databases">
        <title>Depth-based differentiation of microbial function through sediment-hosted aquifers and enrichment of novel symbionts in the deep terrestrial subsurface.</title>
        <authorList>
            <person name="Probst A.J."/>
            <person name="Ladd B."/>
            <person name="Jarett J.K."/>
            <person name="Geller-Mcgrath D.E."/>
            <person name="Sieber C.M."/>
            <person name="Emerson J.B."/>
            <person name="Anantharaman K."/>
            <person name="Thomas B.C."/>
            <person name="Malmstrom R."/>
            <person name="Stieglmeier M."/>
            <person name="Klingl A."/>
            <person name="Woyke T."/>
            <person name="Ryan C.M."/>
            <person name="Banfield J.F."/>
        </authorList>
    </citation>
    <scope>NUCLEOTIDE SEQUENCE [LARGE SCALE GENOMIC DNA]</scope>
    <source>
        <strain evidence="14">CG22_combo_CG10-13_8_21_14_all_39_12</strain>
    </source>
</reference>
<dbReference type="InterPro" id="IPR027417">
    <property type="entry name" value="P-loop_NTPase"/>
</dbReference>
<dbReference type="Gene3D" id="1.10.486.10">
    <property type="entry name" value="PCRA, domain 4"/>
    <property type="match status" value="2"/>
</dbReference>
<dbReference type="InterPro" id="IPR014017">
    <property type="entry name" value="DNA_helicase_UvrD-like_C"/>
</dbReference>
<feature type="domain" description="UvrD-like helicase C-terminal" evidence="13">
    <location>
        <begin position="297"/>
        <end position="553"/>
    </location>
</feature>
<dbReference type="GO" id="GO:0000725">
    <property type="term" value="P:recombinational repair"/>
    <property type="evidence" value="ECO:0007669"/>
    <property type="project" value="TreeGrafter"/>
</dbReference>
<feature type="binding site" evidence="11">
    <location>
        <begin position="27"/>
        <end position="34"/>
    </location>
    <ligand>
        <name>ATP</name>
        <dbReference type="ChEBI" id="CHEBI:30616"/>
    </ligand>
</feature>
<evidence type="ECO:0000256" key="10">
    <source>
        <dbReference type="ARBA" id="ARBA00048988"/>
    </source>
</evidence>
<dbReference type="PANTHER" id="PTHR11070">
    <property type="entry name" value="UVRD / RECB / PCRA DNA HELICASE FAMILY MEMBER"/>
    <property type="match status" value="1"/>
</dbReference>
<accession>A0A2H0BF02</accession>
<dbReference type="GO" id="GO:0043138">
    <property type="term" value="F:3'-5' DNA helicase activity"/>
    <property type="evidence" value="ECO:0007669"/>
    <property type="project" value="UniProtKB-EC"/>
</dbReference>
<keyword evidence="5 11" id="KW-0067">ATP-binding</keyword>
<dbReference type="InterPro" id="IPR014016">
    <property type="entry name" value="UvrD-like_ATP-bd"/>
</dbReference>
<dbReference type="GO" id="GO:0009314">
    <property type="term" value="P:response to radiation"/>
    <property type="evidence" value="ECO:0007669"/>
    <property type="project" value="UniProtKB-ARBA"/>
</dbReference>
<dbReference type="Pfam" id="PF00580">
    <property type="entry name" value="UvrD-helicase"/>
    <property type="match status" value="1"/>
</dbReference>
<dbReference type="InterPro" id="IPR013986">
    <property type="entry name" value="DExx_box_DNA_helicase_dom_sf"/>
</dbReference>
<keyword evidence="6" id="KW-0238">DNA-binding</keyword>
<dbReference type="AlphaFoldDB" id="A0A2H0BF02"/>
<evidence type="ECO:0000256" key="8">
    <source>
        <dbReference type="ARBA" id="ARBA00034617"/>
    </source>
</evidence>
<protein>
    <recommendedName>
        <fullName evidence="9">DNA 3'-5' helicase</fullName>
        <ecNumber evidence="9">5.6.2.4</ecNumber>
    </recommendedName>
</protein>
<keyword evidence="4 11" id="KW-0347">Helicase</keyword>
<dbReference type="Gene3D" id="3.40.50.300">
    <property type="entry name" value="P-loop containing nucleotide triphosphate hydrolases"/>
    <property type="match status" value="3"/>
</dbReference>
<keyword evidence="7" id="KW-0413">Isomerase</keyword>
<evidence type="ECO:0000256" key="3">
    <source>
        <dbReference type="ARBA" id="ARBA00022801"/>
    </source>
</evidence>
<dbReference type="Pfam" id="PF13361">
    <property type="entry name" value="UvrD_C"/>
    <property type="match status" value="2"/>
</dbReference>
<dbReference type="CDD" id="cd18807">
    <property type="entry name" value="SF1_C_UvrD"/>
    <property type="match status" value="1"/>
</dbReference>
<comment type="catalytic activity">
    <reaction evidence="8">
        <text>Couples ATP hydrolysis with the unwinding of duplex DNA by translocating in the 3'-5' direction.</text>
        <dbReference type="EC" id="5.6.2.4"/>
    </reaction>
</comment>
<dbReference type="GO" id="GO:0005524">
    <property type="term" value="F:ATP binding"/>
    <property type="evidence" value="ECO:0007669"/>
    <property type="project" value="UniProtKB-UniRule"/>
</dbReference>
<evidence type="ECO:0000256" key="6">
    <source>
        <dbReference type="ARBA" id="ARBA00023125"/>
    </source>
</evidence>
<comment type="caution">
    <text evidence="14">The sequence shown here is derived from an EMBL/GenBank/DDBJ whole genome shotgun (WGS) entry which is preliminary data.</text>
</comment>
<feature type="domain" description="UvrD-like helicase ATP-binding" evidence="12">
    <location>
        <begin position="6"/>
        <end position="296"/>
    </location>
</feature>
<evidence type="ECO:0000313" key="15">
    <source>
        <dbReference type="Proteomes" id="UP000228495"/>
    </source>
</evidence>
<dbReference type="PROSITE" id="PS51198">
    <property type="entry name" value="UVRD_HELICASE_ATP_BIND"/>
    <property type="match status" value="1"/>
</dbReference>
<organism evidence="14 15">
    <name type="scientific">candidate division WWE3 bacterium CG22_combo_CG10-13_8_21_14_all_39_12</name>
    <dbReference type="NCBI Taxonomy" id="1975094"/>
    <lineage>
        <taxon>Bacteria</taxon>
        <taxon>Katanobacteria</taxon>
    </lineage>
</organism>
<sequence length="677" mass="76374">MSQLLEGLNDIQLKAVTHGDGPMMVLAGAGSGKTSVLTRRIAWLIEQGISPSSIVAITFTNKAAGEMKERVQKLLIPSETLSPKSKIQNPQSIPVLGTFHALCVRILRKNGHHIGIHNNFTIYDETDANVLIKQVMKAKDISVKKVNPKAVKATISNAKNELIPPQEYMGYARGYFQETVAKIYPEYQRLLRENQAVDFDDLLVLTLELLDTQDSVLDSYQNQWQYLLVDEYQDTNKVQYAMTKLLAQKTRNINVVGDAAQSIYAFRGADLRNVTQFMEDYDDAKVFNLEQNYRSTQNILRAATDVIKPNKGSHPILELWTNEGDGENISLYEADNGPGEAKYIADQIKTLTDAGASFSDYAILYRTNSQSRAFEETLIKAGIPYQIIGGVKFYERREIKDLIAYLRLVFNQADTVSYNRIVNVPPRGIGEVTKTQGGPALDSFHNLMETFRSRAQELPVDELLAHIIDKTEYKDYILDGTEEGVSRWENIQELRAVSSEFAEFGPMASLAAFLESVSLLEQTDIAQNNDSIDHSGLSKDNKVTLMTLHAAKGLEFPTVFLVGLEEGLFPHSRSLDDQFQLEEERRLAYVGITRAMHKLFITYARSRTTFGSFSANIPSRFLKDLPEDIVDFEKAEASFDSMRKWDQYDFGDDNFGETVNVYGDKSRYVKDPLNSWE</sequence>
<dbReference type="Gene3D" id="1.10.10.160">
    <property type="match status" value="1"/>
</dbReference>
<dbReference type="EC" id="5.6.2.4" evidence="9"/>
<evidence type="ECO:0000256" key="7">
    <source>
        <dbReference type="ARBA" id="ARBA00023235"/>
    </source>
</evidence>
<evidence type="ECO:0000256" key="9">
    <source>
        <dbReference type="ARBA" id="ARBA00034808"/>
    </source>
</evidence>
<comment type="catalytic activity">
    <reaction evidence="10">
        <text>ATP + H2O = ADP + phosphate + H(+)</text>
        <dbReference type="Rhea" id="RHEA:13065"/>
        <dbReference type="ChEBI" id="CHEBI:15377"/>
        <dbReference type="ChEBI" id="CHEBI:15378"/>
        <dbReference type="ChEBI" id="CHEBI:30616"/>
        <dbReference type="ChEBI" id="CHEBI:43474"/>
        <dbReference type="ChEBI" id="CHEBI:456216"/>
        <dbReference type="EC" id="5.6.2.4"/>
    </reaction>
</comment>
<proteinExistence type="inferred from homology"/>